<keyword evidence="1" id="KW-1133">Transmembrane helix</keyword>
<keyword evidence="1" id="KW-0472">Membrane</keyword>
<organism evidence="2 3">
    <name type="scientific">Mycolicibacterium komossense</name>
    <dbReference type="NCBI Taxonomy" id="1779"/>
    <lineage>
        <taxon>Bacteria</taxon>
        <taxon>Bacillati</taxon>
        <taxon>Actinomycetota</taxon>
        <taxon>Actinomycetes</taxon>
        <taxon>Mycobacteriales</taxon>
        <taxon>Mycobacteriaceae</taxon>
        <taxon>Mycolicibacterium</taxon>
    </lineage>
</organism>
<comment type="caution">
    <text evidence="2">The sequence shown here is derived from an EMBL/GenBank/DDBJ whole genome shotgun (WGS) entry which is preliminary data.</text>
</comment>
<keyword evidence="1" id="KW-0812">Transmembrane</keyword>
<feature type="transmembrane region" description="Helical" evidence="1">
    <location>
        <begin position="36"/>
        <end position="59"/>
    </location>
</feature>
<proteinExistence type="predicted"/>
<sequence length="247" mass="25853">MSAPAAAPPRELFPGYSVPSAAYSAVPLRHTSLYRLLLTVGASLTAIVVTIATISTLFIKPAALYSCPPECGRPPTGVPVQESPRFTAADGSFSVSYPSPGTNYTITKEDSGVSAVYTGGDGGTMELFGVAAAGRTPEQVLDDLIRQAQPDATVAYQLPNAMVGFQLGHGEVLDVYPQTSSGDRKRTRIVVLVAVKNDLALVAAAIGPFREFGPDSGPGLPSGANLELAEDLGKYVNSFLWRGDPPR</sequence>
<accession>A0ABT3C7H6</accession>
<dbReference type="RefSeq" id="WP_264066181.1">
    <property type="nucleotide sequence ID" value="NZ_JACKTY010000014.1"/>
</dbReference>
<dbReference type="Proteomes" id="UP001526201">
    <property type="component" value="Unassembled WGS sequence"/>
</dbReference>
<keyword evidence="3" id="KW-1185">Reference proteome</keyword>
<evidence type="ECO:0000313" key="2">
    <source>
        <dbReference type="EMBL" id="MCV7225413.1"/>
    </source>
</evidence>
<name>A0ABT3C7H6_9MYCO</name>
<evidence type="ECO:0000313" key="3">
    <source>
        <dbReference type="Proteomes" id="UP001526201"/>
    </source>
</evidence>
<reference evidence="2 3" key="1">
    <citation type="journal article" date="2022" name="BMC Genomics">
        <title>Comparative genome analysis of mycobacteria focusing on tRNA and non-coding RNA.</title>
        <authorList>
            <person name="Behra P.R.K."/>
            <person name="Pettersson B.M.F."/>
            <person name="Ramesh M."/>
            <person name="Das S."/>
            <person name="Dasgupta S."/>
            <person name="Kirsebom L.A."/>
        </authorList>
    </citation>
    <scope>NUCLEOTIDE SEQUENCE [LARGE SCALE GENOMIC DNA]</scope>
    <source>
        <strain evidence="2 3">DSM 44078</strain>
    </source>
</reference>
<evidence type="ECO:0000256" key="1">
    <source>
        <dbReference type="SAM" id="Phobius"/>
    </source>
</evidence>
<dbReference type="EMBL" id="JACKTY010000014">
    <property type="protein sequence ID" value="MCV7225413.1"/>
    <property type="molecule type" value="Genomic_DNA"/>
</dbReference>
<protein>
    <submittedName>
        <fullName evidence="2">Uncharacterized protein</fullName>
    </submittedName>
</protein>
<gene>
    <name evidence="2" type="ORF">H7J73_05110</name>
</gene>